<dbReference type="STRING" id="88036.D8R638"/>
<dbReference type="InParanoid" id="D8R638"/>
<organism evidence="6">
    <name type="scientific">Selaginella moellendorffii</name>
    <name type="common">Spikemoss</name>
    <dbReference type="NCBI Taxonomy" id="88036"/>
    <lineage>
        <taxon>Eukaryota</taxon>
        <taxon>Viridiplantae</taxon>
        <taxon>Streptophyta</taxon>
        <taxon>Embryophyta</taxon>
        <taxon>Tracheophyta</taxon>
        <taxon>Lycopodiopsida</taxon>
        <taxon>Selaginellales</taxon>
        <taxon>Selaginellaceae</taxon>
        <taxon>Selaginella</taxon>
    </lineage>
</organism>
<dbReference type="EMBL" id="GL377572">
    <property type="protein sequence ID" value="EFJ32253.1"/>
    <property type="molecule type" value="Genomic_DNA"/>
</dbReference>
<keyword evidence="2" id="KW-0175">Coiled coil</keyword>
<dbReference type="HOGENOM" id="CLU_087423_0_0_1"/>
<dbReference type="Gramene" id="EFJ32253">
    <property type="protein sequence ID" value="EFJ32253"/>
    <property type="gene ID" value="SELMODRAFT_407592"/>
</dbReference>
<dbReference type="Pfam" id="PF07160">
    <property type="entry name" value="SKA1"/>
    <property type="match status" value="1"/>
</dbReference>
<protein>
    <recommendedName>
        <fullName evidence="3">SKA complex subunit 1 homolog</fullName>
    </recommendedName>
    <alternativeName>
        <fullName evidence="4">Spindle and kinetochore-associated protein 1 homolog</fullName>
    </alternativeName>
</protein>
<proteinExistence type="inferred from homology"/>
<dbReference type="Proteomes" id="UP000001514">
    <property type="component" value="Unassembled WGS sequence"/>
</dbReference>
<dbReference type="GO" id="GO:0000278">
    <property type="term" value="P:mitotic cell cycle"/>
    <property type="evidence" value="ECO:0000318"/>
    <property type="project" value="GO_Central"/>
</dbReference>
<dbReference type="GO" id="GO:0007059">
    <property type="term" value="P:chromosome segregation"/>
    <property type="evidence" value="ECO:0000318"/>
    <property type="project" value="GO_Central"/>
</dbReference>
<dbReference type="PANTHER" id="PTHR28573:SF1">
    <property type="entry name" value="SPINDLE AND KINETOCHORE-ASSOCIATED PROTEIN 1"/>
    <property type="match status" value="1"/>
</dbReference>
<keyword evidence="6" id="KW-1185">Reference proteome</keyword>
<evidence type="ECO:0000256" key="4">
    <source>
        <dbReference type="ARBA" id="ARBA00075755"/>
    </source>
</evidence>
<dbReference type="GO" id="GO:0005876">
    <property type="term" value="C:spindle microtubule"/>
    <property type="evidence" value="ECO:0000318"/>
    <property type="project" value="GO_Central"/>
</dbReference>
<dbReference type="eggNOG" id="KOG4832">
    <property type="taxonomic scope" value="Eukaryota"/>
</dbReference>
<dbReference type="GO" id="GO:0008017">
    <property type="term" value="F:microtubule binding"/>
    <property type="evidence" value="ECO:0000318"/>
    <property type="project" value="GO_Central"/>
</dbReference>
<dbReference type="FunFam" id="1.10.10.1890:FF:000002">
    <property type="entry name" value="Spindle and kinetochore-associated protein 1"/>
    <property type="match status" value="1"/>
</dbReference>
<evidence type="ECO:0000313" key="5">
    <source>
        <dbReference type="EMBL" id="EFJ32253.1"/>
    </source>
</evidence>
<name>D8R638_SELML</name>
<dbReference type="OMA" id="EMAQHAE"/>
<sequence length="236" mass="26137">MVLRGDGRAADMSAVDVSLKAVEQDFRKMDSYVKSEMEALSKAKALSELTIQQTRKIQAIVDHFPSTLPAAAPSDALKNRLFPVPEKAAAHTSNILPVQTQNPKVEKEKKGKGLPPRKYVSDEEFASLSSYMRGRITLDKVNSAIDEMAGFAENNLRLIQAPRKKLGDDILEKVLELRDIAGAETIKGKHFFLESDMRGPLLKMDTTGKAILTIIRHLGRVLEARIGKQRVFALLS</sequence>
<dbReference type="AlphaFoldDB" id="D8R638"/>
<gene>
    <name evidence="5" type="ORF">SELMODRAFT_407592</name>
</gene>
<dbReference type="GO" id="GO:0031110">
    <property type="term" value="P:regulation of microtubule polymerization or depolymerization"/>
    <property type="evidence" value="ECO:0000318"/>
    <property type="project" value="GO_Central"/>
</dbReference>
<dbReference type="KEGG" id="smo:SELMODRAFT_407592"/>
<dbReference type="GO" id="GO:0000940">
    <property type="term" value="C:outer kinetochore"/>
    <property type="evidence" value="ECO:0000318"/>
    <property type="project" value="GO_Central"/>
</dbReference>
<evidence type="ECO:0000313" key="6">
    <source>
        <dbReference type="Proteomes" id="UP000001514"/>
    </source>
</evidence>
<evidence type="ECO:0000256" key="2">
    <source>
        <dbReference type="ARBA" id="ARBA00023054"/>
    </source>
</evidence>
<evidence type="ECO:0000256" key="1">
    <source>
        <dbReference type="ARBA" id="ARBA00006836"/>
    </source>
</evidence>
<dbReference type="OrthoDB" id="5962at2759"/>
<dbReference type="InterPro" id="IPR009829">
    <property type="entry name" value="SKA1"/>
</dbReference>
<dbReference type="GO" id="GO:0072686">
    <property type="term" value="C:mitotic spindle"/>
    <property type="evidence" value="ECO:0000318"/>
    <property type="project" value="GO_Central"/>
</dbReference>
<dbReference type="GO" id="GO:0051301">
    <property type="term" value="P:cell division"/>
    <property type="evidence" value="ECO:0007669"/>
    <property type="project" value="InterPro"/>
</dbReference>
<dbReference type="PANTHER" id="PTHR28573">
    <property type="entry name" value="SPINDLE AND KINETOCHORE-ASSOCIATED PROTEIN 1"/>
    <property type="match status" value="1"/>
</dbReference>
<dbReference type="Gene3D" id="1.10.10.1890">
    <property type="entry name" value="Ska1 microtubule binding domain-like"/>
    <property type="match status" value="1"/>
</dbReference>
<accession>D8R638</accession>
<comment type="similarity">
    <text evidence="1">Belongs to the SKA1 family.</text>
</comment>
<dbReference type="InterPro" id="IPR042031">
    <property type="entry name" value="SKA1_MBD_sf"/>
</dbReference>
<dbReference type="FunCoup" id="D8R638">
    <property type="interactions" value="1015"/>
</dbReference>
<evidence type="ECO:0000256" key="3">
    <source>
        <dbReference type="ARBA" id="ARBA00068507"/>
    </source>
</evidence>
<reference evidence="5 6" key="1">
    <citation type="journal article" date="2011" name="Science">
        <title>The Selaginella genome identifies genetic changes associated with the evolution of vascular plants.</title>
        <authorList>
            <person name="Banks J.A."/>
            <person name="Nishiyama T."/>
            <person name="Hasebe M."/>
            <person name="Bowman J.L."/>
            <person name="Gribskov M."/>
            <person name="dePamphilis C."/>
            <person name="Albert V.A."/>
            <person name="Aono N."/>
            <person name="Aoyama T."/>
            <person name="Ambrose B.A."/>
            <person name="Ashton N.W."/>
            <person name="Axtell M.J."/>
            <person name="Barker E."/>
            <person name="Barker M.S."/>
            <person name="Bennetzen J.L."/>
            <person name="Bonawitz N.D."/>
            <person name="Chapple C."/>
            <person name="Cheng C."/>
            <person name="Correa L.G."/>
            <person name="Dacre M."/>
            <person name="DeBarry J."/>
            <person name="Dreyer I."/>
            <person name="Elias M."/>
            <person name="Engstrom E.M."/>
            <person name="Estelle M."/>
            <person name="Feng L."/>
            <person name="Finet C."/>
            <person name="Floyd S.K."/>
            <person name="Frommer W.B."/>
            <person name="Fujita T."/>
            <person name="Gramzow L."/>
            <person name="Gutensohn M."/>
            <person name="Harholt J."/>
            <person name="Hattori M."/>
            <person name="Heyl A."/>
            <person name="Hirai T."/>
            <person name="Hiwatashi Y."/>
            <person name="Ishikawa M."/>
            <person name="Iwata M."/>
            <person name="Karol K.G."/>
            <person name="Koehler B."/>
            <person name="Kolukisaoglu U."/>
            <person name="Kubo M."/>
            <person name="Kurata T."/>
            <person name="Lalonde S."/>
            <person name="Li K."/>
            <person name="Li Y."/>
            <person name="Litt A."/>
            <person name="Lyons E."/>
            <person name="Manning G."/>
            <person name="Maruyama T."/>
            <person name="Michael T.P."/>
            <person name="Mikami K."/>
            <person name="Miyazaki S."/>
            <person name="Morinaga S."/>
            <person name="Murata T."/>
            <person name="Mueller-Roeber B."/>
            <person name="Nelson D.R."/>
            <person name="Obara M."/>
            <person name="Oguri Y."/>
            <person name="Olmstead R.G."/>
            <person name="Onodera N."/>
            <person name="Petersen B.L."/>
            <person name="Pils B."/>
            <person name="Prigge M."/>
            <person name="Rensing S.A."/>
            <person name="Riano-Pachon D.M."/>
            <person name="Roberts A.W."/>
            <person name="Sato Y."/>
            <person name="Scheller H.V."/>
            <person name="Schulz B."/>
            <person name="Schulz C."/>
            <person name="Shakirov E.V."/>
            <person name="Shibagaki N."/>
            <person name="Shinohara N."/>
            <person name="Shippen D.E."/>
            <person name="Soerensen I."/>
            <person name="Sotooka R."/>
            <person name="Sugimoto N."/>
            <person name="Sugita M."/>
            <person name="Sumikawa N."/>
            <person name="Tanurdzic M."/>
            <person name="Theissen G."/>
            <person name="Ulvskov P."/>
            <person name="Wakazuki S."/>
            <person name="Weng J.K."/>
            <person name="Willats W.W."/>
            <person name="Wipf D."/>
            <person name="Wolf P.G."/>
            <person name="Yang L."/>
            <person name="Zimmer A.D."/>
            <person name="Zhu Q."/>
            <person name="Mitros T."/>
            <person name="Hellsten U."/>
            <person name="Loque D."/>
            <person name="Otillar R."/>
            <person name="Salamov A."/>
            <person name="Schmutz J."/>
            <person name="Shapiro H."/>
            <person name="Lindquist E."/>
            <person name="Lucas S."/>
            <person name="Rokhsar D."/>
            <person name="Grigoriev I.V."/>
        </authorList>
    </citation>
    <scope>NUCLEOTIDE SEQUENCE [LARGE SCALE GENOMIC DNA]</scope>
</reference>